<dbReference type="InterPro" id="IPR010093">
    <property type="entry name" value="SinI_DNA-bd"/>
</dbReference>
<dbReference type="RefSeq" id="WP_081684645.1">
    <property type="nucleotide sequence ID" value="NZ_JACJHR010000006.1"/>
</dbReference>
<evidence type="ECO:0000313" key="3">
    <source>
        <dbReference type="Proteomes" id="UP000550260"/>
    </source>
</evidence>
<evidence type="ECO:0000259" key="1">
    <source>
        <dbReference type="Pfam" id="PF12728"/>
    </source>
</evidence>
<dbReference type="Proteomes" id="UP000550260">
    <property type="component" value="Unassembled WGS sequence"/>
</dbReference>
<protein>
    <submittedName>
        <fullName evidence="2">Helix-turn-helix domain-containing protein</fullName>
    </submittedName>
</protein>
<name>A0A8E2B3F1_9PSEU</name>
<accession>A0A8E2B3F1</accession>
<dbReference type="GO" id="GO:0003677">
    <property type="term" value="F:DNA binding"/>
    <property type="evidence" value="ECO:0007669"/>
    <property type="project" value="InterPro"/>
</dbReference>
<comment type="caution">
    <text evidence="2">The sequence shown here is derived from an EMBL/GenBank/DDBJ whole genome shotgun (WGS) entry which is preliminary data.</text>
</comment>
<reference evidence="2 3" key="1">
    <citation type="submission" date="2020-08" db="EMBL/GenBank/DDBJ databases">
        <title>Amycolatopsis echigonensis JCM 21831.</title>
        <authorList>
            <person name="Tedsree N."/>
            <person name="Kuncharoen N."/>
            <person name="Likhitwitayawuid K."/>
            <person name="Tanasupawat S."/>
        </authorList>
    </citation>
    <scope>NUCLEOTIDE SEQUENCE [LARGE SCALE GENOMIC DNA]</scope>
    <source>
        <strain evidence="2 3">JCM 21831</strain>
    </source>
</reference>
<feature type="domain" description="Helix-turn-helix" evidence="1">
    <location>
        <begin position="9"/>
        <end position="55"/>
    </location>
</feature>
<proteinExistence type="predicted"/>
<gene>
    <name evidence="2" type="ORF">H5411_06650</name>
</gene>
<dbReference type="AlphaFoldDB" id="A0A8E2B3F1"/>
<evidence type="ECO:0000313" key="2">
    <source>
        <dbReference type="EMBL" id="MBB2498813.1"/>
    </source>
</evidence>
<dbReference type="EMBL" id="JACJHR010000006">
    <property type="protein sequence ID" value="MBB2498813.1"/>
    <property type="molecule type" value="Genomic_DNA"/>
</dbReference>
<dbReference type="Pfam" id="PF12728">
    <property type="entry name" value="HTH_17"/>
    <property type="match status" value="1"/>
</dbReference>
<dbReference type="NCBIfam" id="TIGR01764">
    <property type="entry name" value="excise"/>
    <property type="match status" value="1"/>
</dbReference>
<organism evidence="2 3">
    <name type="scientific">Amycolatopsis echigonensis</name>
    <dbReference type="NCBI Taxonomy" id="2576905"/>
    <lineage>
        <taxon>Bacteria</taxon>
        <taxon>Bacillati</taxon>
        <taxon>Actinomycetota</taxon>
        <taxon>Actinomycetes</taxon>
        <taxon>Pseudonocardiales</taxon>
        <taxon>Pseudonocardiaceae</taxon>
        <taxon>Amycolatopsis</taxon>
    </lineage>
</organism>
<dbReference type="InterPro" id="IPR041657">
    <property type="entry name" value="HTH_17"/>
</dbReference>
<sequence>MNSNLTFHTPDEAAWLLGVSRGAVSRAIRSRKLRVVRRREGLRIPSTELTRVLRGGAA</sequence>